<sequence>MDQSYSASGPAPRKQRRERTTFTRAQLDVLEALFSKTRYPDIFMREEVALKINLPESRVQVWFKNRRAKCRQQQQQQQNGSSKPRPKKAKSPAPSTSPTSSSRGESPYKPPALVAPLPSSSTASPLQQQAASSIWSPAAIGPAVAELMSGAQRSSYHHHHHQHHGPHQQQQATSSAQGGPGQGQQQVQLQSGCYGTSQYPSPYYGGMDYLGGPVHGPVHAPLHGQPGERPPLSARTPPAPPPDCSLEYSADKATAAWKFQVL</sequence>
<comment type="caution">
    <text evidence="1">The sequence shown here is derived from an EMBL/GenBank/DDBJ whole genome shotgun (WGS) entry which is preliminary data.</text>
</comment>
<evidence type="ECO:0000313" key="2">
    <source>
        <dbReference type="Proteomes" id="UP000805193"/>
    </source>
</evidence>
<accession>A0AC60Q5F8</accession>
<gene>
    <name evidence="1" type="ORF">HPB47_024048</name>
</gene>
<proteinExistence type="predicted"/>
<evidence type="ECO:0000313" key="1">
    <source>
        <dbReference type="EMBL" id="KAG0429048.1"/>
    </source>
</evidence>
<keyword evidence="2" id="KW-1185">Reference proteome</keyword>
<dbReference type="Proteomes" id="UP000805193">
    <property type="component" value="Unassembled WGS sequence"/>
</dbReference>
<reference evidence="1 2" key="1">
    <citation type="journal article" date="2020" name="Cell">
        <title>Large-Scale Comparative Analyses of Tick Genomes Elucidate Their Genetic Diversity and Vector Capacities.</title>
        <authorList>
            <consortium name="Tick Genome and Microbiome Consortium (TIGMIC)"/>
            <person name="Jia N."/>
            <person name="Wang J."/>
            <person name="Shi W."/>
            <person name="Du L."/>
            <person name="Sun Y."/>
            <person name="Zhan W."/>
            <person name="Jiang J.F."/>
            <person name="Wang Q."/>
            <person name="Zhang B."/>
            <person name="Ji P."/>
            <person name="Bell-Sakyi L."/>
            <person name="Cui X.M."/>
            <person name="Yuan T.T."/>
            <person name="Jiang B.G."/>
            <person name="Yang W.F."/>
            <person name="Lam T.T."/>
            <person name="Chang Q.C."/>
            <person name="Ding S.J."/>
            <person name="Wang X.J."/>
            <person name="Zhu J.G."/>
            <person name="Ruan X.D."/>
            <person name="Zhao L."/>
            <person name="Wei J.T."/>
            <person name="Ye R.Z."/>
            <person name="Que T.C."/>
            <person name="Du C.H."/>
            <person name="Zhou Y.H."/>
            <person name="Cheng J.X."/>
            <person name="Dai P.F."/>
            <person name="Guo W.B."/>
            <person name="Han X.H."/>
            <person name="Huang E.J."/>
            <person name="Li L.F."/>
            <person name="Wei W."/>
            <person name="Gao Y.C."/>
            <person name="Liu J.Z."/>
            <person name="Shao H.Z."/>
            <person name="Wang X."/>
            <person name="Wang C.C."/>
            <person name="Yang T.C."/>
            <person name="Huo Q.B."/>
            <person name="Li W."/>
            <person name="Chen H.Y."/>
            <person name="Chen S.E."/>
            <person name="Zhou L.G."/>
            <person name="Ni X.B."/>
            <person name="Tian J.H."/>
            <person name="Sheng Y."/>
            <person name="Liu T."/>
            <person name="Pan Y.S."/>
            <person name="Xia L.Y."/>
            <person name="Li J."/>
            <person name="Zhao F."/>
            <person name="Cao W.C."/>
        </authorList>
    </citation>
    <scope>NUCLEOTIDE SEQUENCE [LARGE SCALE GENOMIC DNA]</scope>
    <source>
        <strain evidence="1">Iper-2018</strain>
    </source>
</reference>
<name>A0AC60Q5F8_IXOPE</name>
<dbReference type="EMBL" id="JABSTQ010009452">
    <property type="protein sequence ID" value="KAG0429048.1"/>
    <property type="molecule type" value="Genomic_DNA"/>
</dbReference>
<protein>
    <submittedName>
        <fullName evidence="1">Uncharacterized protein</fullName>
    </submittedName>
</protein>
<organism evidence="1 2">
    <name type="scientific">Ixodes persulcatus</name>
    <name type="common">Taiga tick</name>
    <dbReference type="NCBI Taxonomy" id="34615"/>
    <lineage>
        <taxon>Eukaryota</taxon>
        <taxon>Metazoa</taxon>
        <taxon>Ecdysozoa</taxon>
        <taxon>Arthropoda</taxon>
        <taxon>Chelicerata</taxon>
        <taxon>Arachnida</taxon>
        <taxon>Acari</taxon>
        <taxon>Parasitiformes</taxon>
        <taxon>Ixodida</taxon>
        <taxon>Ixodoidea</taxon>
        <taxon>Ixodidae</taxon>
        <taxon>Ixodinae</taxon>
        <taxon>Ixodes</taxon>
    </lineage>
</organism>